<dbReference type="EMBL" id="JAUJEB010000009">
    <property type="protein sequence ID" value="MDN5216547.1"/>
    <property type="molecule type" value="Genomic_DNA"/>
</dbReference>
<organism evidence="2 3">
    <name type="scientific">Agaribacillus aureus</name>
    <dbReference type="NCBI Taxonomy" id="3051825"/>
    <lineage>
        <taxon>Bacteria</taxon>
        <taxon>Pseudomonadati</taxon>
        <taxon>Bacteroidota</taxon>
        <taxon>Cytophagia</taxon>
        <taxon>Cytophagales</taxon>
        <taxon>Splendidivirgaceae</taxon>
        <taxon>Agaribacillus</taxon>
    </lineage>
</organism>
<proteinExistence type="predicted"/>
<feature type="transmembrane region" description="Helical" evidence="1">
    <location>
        <begin position="221"/>
        <end position="240"/>
    </location>
</feature>
<keyword evidence="1" id="KW-0472">Membrane</keyword>
<reference evidence="2" key="1">
    <citation type="submission" date="2023-06" db="EMBL/GenBank/DDBJ databases">
        <title>Genomic of Agaribacillus aureum.</title>
        <authorList>
            <person name="Wang G."/>
        </authorList>
    </citation>
    <scope>NUCLEOTIDE SEQUENCE</scope>
    <source>
        <strain evidence="2">BMA12</strain>
    </source>
</reference>
<dbReference type="InterPro" id="IPR025367">
    <property type="entry name" value="DUF4271"/>
</dbReference>
<sequence>MPKAQRLFLLVAILWLTVFIPSICCGETAGDTVRVDLRQDWLIYNNRHQTYAPFVENAASSSRSFSFILDKSSANNSNLACCFQGGSSLFIEQEIVAFYKRRKCISFDLDSLFQKYGREDLFVTVYNKSLDFNKFTTLLTAKRTEGNQLANTLIGEISVRDDSVFKNFYLLALLLFLIILSAVYNLNPRNFREFYSLHKAFSLKPRYDNISTLKIFNWSNLLIIFTHCLLISFMLIVVVGLLGEPIPYVRINIEGLGAGIWRWISLAFVVFLLILIKYILIKLLSTMMNLKKFDHIHFFEFIRISIFIYSLALIFAVVLLLAFYLPVANSFIWVVYLIAFLSVVRIVLLYLKFLRLSTFRNLYLFSYLCTTEILPLIIGFKIFVLDF</sequence>
<feature type="transmembrane region" description="Helical" evidence="1">
    <location>
        <begin position="331"/>
        <end position="351"/>
    </location>
</feature>
<name>A0ABT8LFJ9_9BACT</name>
<evidence type="ECO:0000256" key="1">
    <source>
        <dbReference type="SAM" id="Phobius"/>
    </source>
</evidence>
<dbReference type="RefSeq" id="WP_346761882.1">
    <property type="nucleotide sequence ID" value="NZ_JAUJEB010000009.1"/>
</dbReference>
<comment type="caution">
    <text evidence="2">The sequence shown here is derived from an EMBL/GenBank/DDBJ whole genome shotgun (WGS) entry which is preliminary data.</text>
</comment>
<evidence type="ECO:0000313" key="3">
    <source>
        <dbReference type="Proteomes" id="UP001172083"/>
    </source>
</evidence>
<dbReference type="Pfam" id="PF14093">
    <property type="entry name" value="DUF4271"/>
    <property type="match status" value="1"/>
</dbReference>
<dbReference type="Proteomes" id="UP001172083">
    <property type="component" value="Unassembled WGS sequence"/>
</dbReference>
<feature type="transmembrane region" description="Helical" evidence="1">
    <location>
        <begin position="301"/>
        <end position="325"/>
    </location>
</feature>
<keyword evidence="3" id="KW-1185">Reference proteome</keyword>
<accession>A0ABT8LFJ9</accession>
<protein>
    <submittedName>
        <fullName evidence="2">DUF4271 domain-containing protein</fullName>
    </submittedName>
</protein>
<keyword evidence="1" id="KW-1133">Transmembrane helix</keyword>
<evidence type="ECO:0000313" key="2">
    <source>
        <dbReference type="EMBL" id="MDN5216547.1"/>
    </source>
</evidence>
<feature type="transmembrane region" description="Helical" evidence="1">
    <location>
        <begin position="260"/>
        <end position="280"/>
    </location>
</feature>
<gene>
    <name evidence="2" type="ORF">QQ020_31045</name>
</gene>
<feature type="transmembrane region" description="Helical" evidence="1">
    <location>
        <begin position="363"/>
        <end position="384"/>
    </location>
</feature>
<feature type="transmembrane region" description="Helical" evidence="1">
    <location>
        <begin position="168"/>
        <end position="186"/>
    </location>
</feature>
<keyword evidence="1" id="KW-0812">Transmembrane</keyword>